<dbReference type="Gene3D" id="3.40.50.12780">
    <property type="entry name" value="N-terminal domain of ligase-like"/>
    <property type="match status" value="1"/>
</dbReference>
<dbReference type="Proteomes" id="UP000799767">
    <property type="component" value="Unassembled WGS sequence"/>
</dbReference>
<dbReference type="EMBL" id="MU001636">
    <property type="protein sequence ID" value="KAF2482214.1"/>
    <property type="molecule type" value="Genomic_DNA"/>
</dbReference>
<feature type="domain" description="AMP-dependent synthetase/ligase" evidence="4">
    <location>
        <begin position="39"/>
        <end position="416"/>
    </location>
</feature>
<evidence type="ECO:0000256" key="1">
    <source>
        <dbReference type="ARBA" id="ARBA00006432"/>
    </source>
</evidence>
<dbReference type="Gene3D" id="3.30.300.30">
    <property type="match status" value="1"/>
</dbReference>
<proteinExistence type="inferred from homology"/>
<evidence type="ECO:0000259" key="4">
    <source>
        <dbReference type="Pfam" id="PF00501"/>
    </source>
</evidence>
<dbReference type="FunFam" id="3.30.300.30:FF:000007">
    <property type="entry name" value="4-coumarate--CoA ligase 2"/>
    <property type="match status" value="1"/>
</dbReference>
<reference evidence="6" key="1">
    <citation type="journal article" date="2020" name="Stud. Mycol.">
        <title>101 Dothideomycetes genomes: a test case for predicting lifestyles and emergence of pathogens.</title>
        <authorList>
            <person name="Haridas S."/>
            <person name="Albert R."/>
            <person name="Binder M."/>
            <person name="Bloem J."/>
            <person name="Labutti K."/>
            <person name="Salamov A."/>
            <person name="Andreopoulos B."/>
            <person name="Baker S."/>
            <person name="Barry K."/>
            <person name="Bills G."/>
            <person name="Bluhm B."/>
            <person name="Cannon C."/>
            <person name="Castanera R."/>
            <person name="Culley D."/>
            <person name="Daum C."/>
            <person name="Ezra D."/>
            <person name="Gonzalez J."/>
            <person name="Henrissat B."/>
            <person name="Kuo A."/>
            <person name="Liang C."/>
            <person name="Lipzen A."/>
            <person name="Lutzoni F."/>
            <person name="Magnuson J."/>
            <person name="Mondo S."/>
            <person name="Nolan M."/>
            <person name="Ohm R."/>
            <person name="Pangilinan J."/>
            <person name="Park H.-J."/>
            <person name="Ramirez L."/>
            <person name="Alfaro M."/>
            <person name="Sun H."/>
            <person name="Tritt A."/>
            <person name="Yoshinaga Y."/>
            <person name="Zwiers L.-H."/>
            <person name="Turgeon B."/>
            <person name="Goodwin S."/>
            <person name="Spatafora J."/>
            <person name="Crous P."/>
            <person name="Grigoriev I."/>
        </authorList>
    </citation>
    <scope>NUCLEOTIDE SEQUENCE</scope>
    <source>
        <strain evidence="6">CBS 113389</strain>
    </source>
</reference>
<feature type="domain" description="AMP-binding enzyme C-terminal" evidence="5">
    <location>
        <begin position="465"/>
        <end position="541"/>
    </location>
</feature>
<dbReference type="PANTHER" id="PTHR24096">
    <property type="entry name" value="LONG-CHAIN-FATTY-ACID--COA LIGASE"/>
    <property type="match status" value="1"/>
</dbReference>
<evidence type="ECO:0000313" key="7">
    <source>
        <dbReference type="Proteomes" id="UP000799767"/>
    </source>
</evidence>
<keyword evidence="2 6" id="KW-0436">Ligase</keyword>
<keyword evidence="3" id="KW-0472">Membrane</keyword>
<evidence type="ECO:0000256" key="2">
    <source>
        <dbReference type="ARBA" id="ARBA00022598"/>
    </source>
</evidence>
<dbReference type="PANTHER" id="PTHR24096:SF149">
    <property type="entry name" value="AMP-BINDING DOMAIN-CONTAINING PROTEIN-RELATED"/>
    <property type="match status" value="1"/>
</dbReference>
<gene>
    <name evidence="6" type="ORF">BDY17DRAFT_298132</name>
</gene>
<dbReference type="Pfam" id="PF00501">
    <property type="entry name" value="AMP-binding"/>
    <property type="match status" value="1"/>
</dbReference>
<dbReference type="OrthoDB" id="1898221at2759"/>
<sequence>MKVYKSPAKDINLPELDVLTFLFESKSVLAKEDTVLHVEAANPKNSITKAEARELTKHMSHVLRTKYGIGANGPSKDIVLCVVNGNPMDPLLFYSTLGAGGIWSGASTAFTVPELVRQIKDADAKLLMCTAEYEENMVAAAKQCGIPLDRILRVDPSTPKDWKLINLKDGKNVLDPVNGGKLEWQRLTTKEECHKTTGCLLYSSGTTGLPKGVRLSHWNLMACNPICMSVADNYRARCKQEGREFVWNVIAHLPMAHIAGIAWYSMNPFFMGGTCYWMPKYDFDGFIENNRKYRTTIVMTVPPIWLQIAKSPKVTDHFDSVEAAATGAAPMGMELAKDVQKKIGKGKVRPAQCWGTTETTGSMTGNNFGELDETFSVGSIFPNLQLRLVDDNDQDVKEGEPGELLVKGPVVFQEYHNRPEATRDAFLDGWYRTGDVGIFKDGLNYIVDRKKELIKYKGLQVAPAELEDTLLAHPEVADAAVIGVQDEAAGEVPRGYVVRAANSKVTEKEIQEFFKKNLAQHKQLRGGVVFINEIPKSPSGKILRKNIRQWVADEQAAGRSKARL</sequence>
<dbReference type="GO" id="GO:0016405">
    <property type="term" value="F:CoA-ligase activity"/>
    <property type="evidence" value="ECO:0007669"/>
    <property type="project" value="TreeGrafter"/>
</dbReference>
<dbReference type="InterPro" id="IPR000873">
    <property type="entry name" value="AMP-dep_synth/lig_dom"/>
</dbReference>
<evidence type="ECO:0000256" key="3">
    <source>
        <dbReference type="SAM" id="Phobius"/>
    </source>
</evidence>
<name>A0A6A6PRD6_9PEZI</name>
<organism evidence="6 7">
    <name type="scientific">Neohortaea acidophila</name>
    <dbReference type="NCBI Taxonomy" id="245834"/>
    <lineage>
        <taxon>Eukaryota</taxon>
        <taxon>Fungi</taxon>
        <taxon>Dikarya</taxon>
        <taxon>Ascomycota</taxon>
        <taxon>Pezizomycotina</taxon>
        <taxon>Dothideomycetes</taxon>
        <taxon>Dothideomycetidae</taxon>
        <taxon>Mycosphaerellales</taxon>
        <taxon>Teratosphaeriaceae</taxon>
        <taxon>Neohortaea</taxon>
    </lineage>
</organism>
<dbReference type="InterPro" id="IPR042099">
    <property type="entry name" value="ANL_N_sf"/>
</dbReference>
<protein>
    <submittedName>
        <fullName evidence="6">4-coumarate-CoA ligase</fullName>
    </submittedName>
</protein>
<evidence type="ECO:0000259" key="5">
    <source>
        <dbReference type="Pfam" id="PF13193"/>
    </source>
</evidence>
<accession>A0A6A6PRD6</accession>
<dbReference type="RefSeq" id="XP_033588784.1">
    <property type="nucleotide sequence ID" value="XM_033733694.1"/>
</dbReference>
<comment type="similarity">
    <text evidence="1">Belongs to the ATP-dependent AMP-binding enzyme family.</text>
</comment>
<dbReference type="InterPro" id="IPR020845">
    <property type="entry name" value="AMP-binding_CS"/>
</dbReference>
<dbReference type="InterPro" id="IPR025110">
    <property type="entry name" value="AMP-bd_C"/>
</dbReference>
<feature type="transmembrane region" description="Helical" evidence="3">
    <location>
        <begin position="245"/>
        <end position="266"/>
    </location>
</feature>
<keyword evidence="3" id="KW-1133">Transmembrane helix</keyword>
<dbReference type="GeneID" id="54474696"/>
<dbReference type="InterPro" id="IPR045851">
    <property type="entry name" value="AMP-bd_C_sf"/>
</dbReference>
<evidence type="ECO:0000313" key="6">
    <source>
        <dbReference type="EMBL" id="KAF2482214.1"/>
    </source>
</evidence>
<dbReference type="SUPFAM" id="SSF56801">
    <property type="entry name" value="Acetyl-CoA synthetase-like"/>
    <property type="match status" value="1"/>
</dbReference>
<dbReference type="GO" id="GO:0019748">
    <property type="term" value="P:secondary metabolic process"/>
    <property type="evidence" value="ECO:0007669"/>
    <property type="project" value="TreeGrafter"/>
</dbReference>
<dbReference type="PROSITE" id="PS00455">
    <property type="entry name" value="AMP_BINDING"/>
    <property type="match status" value="1"/>
</dbReference>
<keyword evidence="3" id="KW-0812">Transmembrane</keyword>
<dbReference type="AlphaFoldDB" id="A0A6A6PRD6"/>
<dbReference type="Pfam" id="PF13193">
    <property type="entry name" value="AMP-binding_C"/>
    <property type="match status" value="1"/>
</dbReference>
<keyword evidence="7" id="KW-1185">Reference proteome</keyword>